<accession>A0AAP2D884</accession>
<dbReference type="EMBL" id="JAHESC010000012">
    <property type="protein sequence ID" value="MBT1686984.1"/>
    <property type="molecule type" value="Genomic_DNA"/>
</dbReference>
<protein>
    <submittedName>
        <fullName evidence="1">Uncharacterized protein</fullName>
    </submittedName>
</protein>
<gene>
    <name evidence="1" type="ORF">KK078_10470</name>
</gene>
<organism evidence="1 2">
    <name type="scientific">Dawidia soli</name>
    <dbReference type="NCBI Taxonomy" id="2782352"/>
    <lineage>
        <taxon>Bacteria</taxon>
        <taxon>Pseudomonadati</taxon>
        <taxon>Bacteroidota</taxon>
        <taxon>Cytophagia</taxon>
        <taxon>Cytophagales</taxon>
        <taxon>Chryseotaleaceae</taxon>
        <taxon>Dawidia</taxon>
    </lineage>
</organism>
<sequence length="470" mass="51107">MKRNYWLLWFILVAVYLPGCRDEEQEAHGPATPGNVRFAIDARTVVGAGHGRVGAVLPAGASVYVTIADASGQEVYTLKQIALLTLGGDYVSEPLLLSPGAYTLTDFLVTDTAGITLYATPKEGSPLAAWVTDPLPVSFSVTQDAMTGLDVQVLAIAEYSAEEFGYVAFGVEVAPFPYFRLSVFAHDTTNALAFTPVHACILDGTDTIYKQVLPARTYDIAFVGDLSRTYTLSLTQPSYRRYTRTFVLGELLEALDGAPLLVTLTPALTFTSAQNIGFEYVFRLGGNLQDLMVDWGDGMEEPAADYMTHFYEDGNPLHFVSVYGDVNSITLVEFYYGSSDIAEISLVSLPNLQNFAAAFLTRSPTHLDFKKNPLIQTISVPYSKVRSFDLPEGARLRVVDVVGNDGTSEVSLNAAIHAAYLGQIERGYTGSLYLSSTPGGSEFVAPVTEESLAMLSALREYGWTIWPEGF</sequence>
<dbReference type="AlphaFoldDB" id="A0AAP2D884"/>
<dbReference type="RefSeq" id="WP_254090217.1">
    <property type="nucleotide sequence ID" value="NZ_JAHESC010000012.1"/>
</dbReference>
<reference evidence="1 2" key="1">
    <citation type="submission" date="2021-05" db="EMBL/GenBank/DDBJ databases">
        <title>A Polyphasic approach of four new species of the genus Ohtaekwangia: Ohtaekwangia histidinii sp. nov., Ohtaekwangia cretensis sp. nov., Ohtaekwangia indiensis sp. nov., Ohtaekwangia reichenbachii sp. nov. from diverse environment.</title>
        <authorList>
            <person name="Octaviana S."/>
        </authorList>
    </citation>
    <scope>NUCLEOTIDE SEQUENCE [LARGE SCALE GENOMIC DNA]</scope>
    <source>
        <strain evidence="1 2">PWU37</strain>
    </source>
</reference>
<evidence type="ECO:0000313" key="1">
    <source>
        <dbReference type="EMBL" id="MBT1686984.1"/>
    </source>
</evidence>
<name>A0AAP2D884_9BACT</name>
<comment type="caution">
    <text evidence="1">The sequence shown here is derived from an EMBL/GenBank/DDBJ whole genome shotgun (WGS) entry which is preliminary data.</text>
</comment>
<keyword evidence="2" id="KW-1185">Reference proteome</keyword>
<evidence type="ECO:0000313" key="2">
    <source>
        <dbReference type="Proteomes" id="UP001319180"/>
    </source>
</evidence>
<proteinExistence type="predicted"/>
<dbReference type="Proteomes" id="UP001319180">
    <property type="component" value="Unassembled WGS sequence"/>
</dbReference>